<dbReference type="RefSeq" id="WP_142000388.1">
    <property type="nucleotide sequence ID" value="NZ_VFML01000001.1"/>
</dbReference>
<dbReference type="OrthoDB" id="3659017at2"/>
<evidence type="ECO:0000256" key="1">
    <source>
        <dbReference type="SAM" id="MobiDB-lite"/>
    </source>
</evidence>
<sequence length="530" mass="54472">MDRRDALKAGTAALTGGLMGQHASAGPPPGPSHGAGDTALNVAEFGAVGDGVTDDTAAVQRVLDAAAEGVTVVFPGGRTFALHDGLRVTRRLTLTGGGTLSFVAGVEHKPALLLAADGCRAEGLRLVNPHRLHADSGESNHGITVAANDVTVSHCHLELFQYGVAVQSTGGEFTGIVISHNRIKDVLGSGAGAASRSMSGEDRGDGIAVWGARASVIGNVINALEGTDARIGIHCEALSAGRNRTHPPHADALVTVSANVVTGRFRRGIVCEEMRAVTITGNAVADPTWWGIALITSTDCTVTGNSVVWTRTGADDQGAGYSPRRCALYCFGGVDNCLFTANVVRAAGGSRLYAYFAATASEDADPPAPTDVRVDGNNFAADPGAAVRHGIVSDVRTSRLRVLGNTVRGFTERGFWGFGAEDAEIRNNLFEPAPGASGDSVGIHCAEDGSDGMSICGNTVRGAVTGITRANGSGTLLTGNSIQDCVRGIDCWGTSQGVVTGNVVRTSGPDKIVNATGEGQENLVRDNLIR</sequence>
<reference evidence="3 4" key="1">
    <citation type="submission" date="2019-06" db="EMBL/GenBank/DDBJ databases">
        <title>Sequencing the genomes of 1000 actinobacteria strains.</title>
        <authorList>
            <person name="Klenk H.-P."/>
        </authorList>
    </citation>
    <scope>NUCLEOTIDE SEQUENCE [LARGE SCALE GENOMIC DNA]</scope>
    <source>
        <strain evidence="3 4">DSM 45679</strain>
    </source>
</reference>
<organism evidence="3 4">
    <name type="scientific">Amycolatopsis cihanbeyliensis</name>
    <dbReference type="NCBI Taxonomy" id="1128664"/>
    <lineage>
        <taxon>Bacteria</taxon>
        <taxon>Bacillati</taxon>
        <taxon>Actinomycetota</taxon>
        <taxon>Actinomycetes</taxon>
        <taxon>Pseudonocardiales</taxon>
        <taxon>Pseudonocardiaceae</taxon>
        <taxon>Amycolatopsis</taxon>
    </lineage>
</organism>
<comment type="caution">
    <text evidence="3">The sequence shown here is derived from an EMBL/GenBank/DDBJ whole genome shotgun (WGS) entry which is preliminary data.</text>
</comment>
<accession>A0A542DP50</accession>
<dbReference type="SMART" id="SM00710">
    <property type="entry name" value="PbH1"/>
    <property type="match status" value="7"/>
</dbReference>
<keyword evidence="3" id="KW-0456">Lyase</keyword>
<dbReference type="InterPro" id="IPR012334">
    <property type="entry name" value="Pectin_lyas_fold"/>
</dbReference>
<evidence type="ECO:0000313" key="3">
    <source>
        <dbReference type="EMBL" id="TQJ04745.1"/>
    </source>
</evidence>
<proteinExistence type="predicted"/>
<evidence type="ECO:0000259" key="2">
    <source>
        <dbReference type="Pfam" id="PF12708"/>
    </source>
</evidence>
<dbReference type="Gene3D" id="2.160.20.10">
    <property type="entry name" value="Single-stranded right-handed beta-helix, Pectin lyase-like"/>
    <property type="match status" value="2"/>
</dbReference>
<dbReference type="InterPro" id="IPR011050">
    <property type="entry name" value="Pectin_lyase_fold/virulence"/>
</dbReference>
<dbReference type="SUPFAM" id="SSF51126">
    <property type="entry name" value="Pectin lyase-like"/>
    <property type="match status" value="2"/>
</dbReference>
<dbReference type="Pfam" id="PF12708">
    <property type="entry name" value="Pect-lyase_RHGA_epim"/>
    <property type="match status" value="1"/>
</dbReference>
<gene>
    <name evidence="3" type="ORF">FB471_4553</name>
</gene>
<dbReference type="GO" id="GO:0016829">
    <property type="term" value="F:lyase activity"/>
    <property type="evidence" value="ECO:0007669"/>
    <property type="project" value="UniProtKB-KW"/>
</dbReference>
<feature type="domain" description="Rhamnogalacturonase A/B/Epimerase-like pectate lyase" evidence="2">
    <location>
        <begin position="40"/>
        <end position="99"/>
    </location>
</feature>
<dbReference type="EMBL" id="VFML01000001">
    <property type="protein sequence ID" value="TQJ04745.1"/>
    <property type="molecule type" value="Genomic_DNA"/>
</dbReference>
<dbReference type="InterPro" id="IPR024535">
    <property type="entry name" value="RHGA/B-epi-like_pectate_lyase"/>
</dbReference>
<feature type="region of interest" description="Disordered" evidence="1">
    <location>
        <begin position="18"/>
        <end position="37"/>
    </location>
</feature>
<protein>
    <submittedName>
        <fullName evidence="3">Parallel beta helix pectate lyase-like protein</fullName>
    </submittedName>
</protein>
<name>A0A542DP50_AMYCI</name>
<keyword evidence="4" id="KW-1185">Reference proteome</keyword>
<evidence type="ECO:0000313" key="4">
    <source>
        <dbReference type="Proteomes" id="UP000320876"/>
    </source>
</evidence>
<dbReference type="InterPro" id="IPR006626">
    <property type="entry name" value="PbH1"/>
</dbReference>
<dbReference type="Proteomes" id="UP000320876">
    <property type="component" value="Unassembled WGS sequence"/>
</dbReference>
<dbReference type="AlphaFoldDB" id="A0A542DP50"/>